<accession>A0ABM0MGF5</accession>
<evidence type="ECO:0000313" key="4">
    <source>
        <dbReference type="RefSeq" id="XP_006819096.1"/>
    </source>
</evidence>
<feature type="region of interest" description="Disordered" evidence="1">
    <location>
        <begin position="1"/>
        <end position="24"/>
    </location>
</feature>
<dbReference type="CDD" id="cd06143">
    <property type="entry name" value="PAN2_exo"/>
    <property type="match status" value="1"/>
</dbReference>
<dbReference type="InterPro" id="IPR036322">
    <property type="entry name" value="WD40_repeat_dom_sf"/>
</dbReference>
<proteinExistence type="predicted"/>
<dbReference type="InterPro" id="IPR028881">
    <property type="entry name" value="PAN2_UCH_dom"/>
</dbReference>
<dbReference type="InterPro" id="IPR015943">
    <property type="entry name" value="WD40/YVTN_repeat-like_dom_sf"/>
</dbReference>
<dbReference type="PROSITE" id="PS50235">
    <property type="entry name" value="USP_3"/>
    <property type="match status" value="1"/>
</dbReference>
<dbReference type="Gene3D" id="2.130.10.10">
    <property type="entry name" value="YVTN repeat-like/Quinoprotein amine dehydrogenase"/>
    <property type="match status" value="1"/>
</dbReference>
<reference evidence="4" key="1">
    <citation type="submission" date="2025-08" db="UniProtKB">
        <authorList>
            <consortium name="RefSeq"/>
        </authorList>
    </citation>
    <scope>IDENTIFICATION</scope>
    <source>
        <tissue evidence="4">Testes</tissue>
    </source>
</reference>
<name>A0ABM0MGF5_SACKO</name>
<dbReference type="Pfam" id="PF20770">
    <property type="entry name" value="PAN2_N"/>
    <property type="match status" value="1"/>
</dbReference>
<dbReference type="Pfam" id="PF13423">
    <property type="entry name" value="UCH_1"/>
    <property type="match status" value="1"/>
</dbReference>
<dbReference type="SUPFAM" id="SSF53098">
    <property type="entry name" value="Ribonuclease H-like"/>
    <property type="match status" value="1"/>
</dbReference>
<dbReference type="InterPro" id="IPR012337">
    <property type="entry name" value="RNaseH-like_sf"/>
</dbReference>
<dbReference type="PANTHER" id="PTHR15728">
    <property type="entry name" value="DEADENYLATION COMPLEX CATALYTIC SUBUNIT PAN2"/>
    <property type="match status" value="1"/>
</dbReference>
<dbReference type="InterPro" id="IPR036397">
    <property type="entry name" value="RNaseH_sf"/>
</dbReference>
<dbReference type="SMART" id="SM00479">
    <property type="entry name" value="EXOIII"/>
    <property type="match status" value="1"/>
</dbReference>
<evidence type="ECO:0000259" key="2">
    <source>
        <dbReference type="PROSITE" id="PS50235"/>
    </source>
</evidence>
<organism evidence="3 4">
    <name type="scientific">Saccoglossus kowalevskii</name>
    <name type="common">Acorn worm</name>
    <dbReference type="NCBI Taxonomy" id="10224"/>
    <lineage>
        <taxon>Eukaryota</taxon>
        <taxon>Metazoa</taxon>
        <taxon>Hemichordata</taxon>
        <taxon>Enteropneusta</taxon>
        <taxon>Harrimaniidae</taxon>
        <taxon>Saccoglossus</taxon>
    </lineage>
</organism>
<dbReference type="Gene3D" id="4.10.1000.40">
    <property type="match status" value="1"/>
</dbReference>
<dbReference type="Pfam" id="PF00929">
    <property type="entry name" value="RNase_T"/>
    <property type="match status" value="1"/>
</dbReference>
<dbReference type="Proteomes" id="UP000694865">
    <property type="component" value="Unplaced"/>
</dbReference>
<dbReference type="SUPFAM" id="SSF50978">
    <property type="entry name" value="WD40 repeat-like"/>
    <property type="match status" value="1"/>
</dbReference>
<evidence type="ECO:0000313" key="3">
    <source>
        <dbReference type="Proteomes" id="UP000694865"/>
    </source>
</evidence>
<gene>
    <name evidence="4" type="primary">LOC100376477</name>
</gene>
<dbReference type="InterPro" id="IPR048841">
    <property type="entry name" value="PAN2_N"/>
</dbReference>
<dbReference type="PANTHER" id="PTHR15728:SF0">
    <property type="entry name" value="PAN2-PAN3 DEADENYLATION COMPLEX CATALYTIC SUBUNIT PAN2"/>
    <property type="match status" value="1"/>
</dbReference>
<dbReference type="InterPro" id="IPR038765">
    <property type="entry name" value="Papain-like_cys_pep_sf"/>
</dbReference>
<dbReference type="InterPro" id="IPR050785">
    <property type="entry name" value="PAN2-PAN3_catalytic_subunit"/>
</dbReference>
<sequence>MEYPQTEEQYSADYTEGEEFSQNGGHVEAPLADEYSMPATPGESHPVVEEFTEEHPALDPNGGVSLTTPGEYHEMRSILADGGDRFGVCSVAFDLNEELLWMGNQGGHITSYYGLDMQKYTSFQIHASNEVRQLLTFDNGVLALTSDNLRCSTRQGMRVFELTGENIHDMQCMLQRNASRLLIGGHHTKLIEVDLITGQETDQYEIDDPGVAILRMANTISSSLLCCGDTSGKIILRDPQSLKKEHVLEAHTGTLSDFDVHGNQLVTCGFSNRSSYVHLWSDRETATYNNFSQPTQFADPVEPLPPIHINDEMTPLSTVPMPFCNGPLLSDWASEYCVAVTRRPPPIDPEILRTMNMVQFIGYAPNLGTKRRNQVEYREVTFANKNKGGKTVPQSPIGRDVDPQMYMVPKKYRKVEIKYSKLGVEDFDFKHYNKTNFAGLETHIPNAYCNSMLQVLFFIEPLRCALETHLCSKEFCLACELSFLFHMLDHCKGWTCQATNFLRSFRTVPEASALGLILADAEESTGKANLRRLIQNWNRFILQQIELDTSEQDETAQALPPTMVRSTFGGSTSTVTRLFQTNAENISKCKCGIENVRNGSTLLFNLNYPPYMPQGNSVLIFWKYAGKSSLLLNPSFLITQVQIKSLKCLPDVLVINCQIETVKDLEFWKAQQEYAGVVIDDNATEKPLSKPCRYGKGCTRKGCKFNHEITEDSLERLVFDLADMGVEETKKSWVPYGLKMKLSSDRTLSVEDIFEENVGAVGEEYKIYDLHASVVHIQDIKTGGNLAAHILVGPTYHKRKEGVTHSNWYLFNDFAIAPIDKHEAVQFNLEWKVPCVLYFLRRDLNEDYECTITSPIKASSLLAEPSMAKAGMKQHIAFTPLQASELPEPGDLVGLDAEFVTLNQEEAEIRSDGTRSTIKPSQMSAARITCVRGQGPSEGVAFIDDYISTQEQVVDYLTQFSGIKPGDLDATMSSKHLTTLKSTYLKLRYLIDQGVTFVGHGLKKDFRVINLLVPQHQVIDTASLFSLPKQRIPSLRFLAWFFLGINIQGVTHDSTEDARSAVMLYKKYKDISNNGEDRENWEATLKNLYDKGRKMGWKVPDDE</sequence>
<dbReference type="Gene3D" id="3.30.420.10">
    <property type="entry name" value="Ribonuclease H-like superfamily/Ribonuclease H"/>
    <property type="match status" value="1"/>
</dbReference>
<protein>
    <submittedName>
        <fullName evidence="4">PAB-dependent poly(A)-specific ribonuclease subunit 2-like</fullName>
    </submittedName>
</protein>
<dbReference type="SUPFAM" id="SSF54001">
    <property type="entry name" value="Cysteine proteinases"/>
    <property type="match status" value="1"/>
</dbReference>
<dbReference type="InterPro" id="IPR028889">
    <property type="entry name" value="USP"/>
</dbReference>
<keyword evidence="3" id="KW-1185">Reference proteome</keyword>
<dbReference type="GeneID" id="100376477"/>
<dbReference type="InterPro" id="IPR013520">
    <property type="entry name" value="Ribonucl_H"/>
</dbReference>
<feature type="domain" description="USP" evidence="2">
    <location>
        <begin position="438"/>
        <end position="842"/>
    </location>
</feature>
<dbReference type="Gene3D" id="3.90.70.10">
    <property type="entry name" value="Cysteine proteinases"/>
    <property type="match status" value="2"/>
</dbReference>
<dbReference type="RefSeq" id="XP_006819096.1">
    <property type="nucleotide sequence ID" value="XM_006819033.1"/>
</dbReference>
<evidence type="ECO:0000256" key="1">
    <source>
        <dbReference type="SAM" id="MobiDB-lite"/>
    </source>
</evidence>